<dbReference type="STRING" id="1225127.SAMN05661030_0513"/>
<dbReference type="InterPro" id="IPR003870">
    <property type="entry name" value="DUF222"/>
</dbReference>
<feature type="compositionally biased region" description="Basic and acidic residues" evidence="1">
    <location>
        <begin position="450"/>
        <end position="465"/>
    </location>
</feature>
<evidence type="ECO:0000256" key="1">
    <source>
        <dbReference type="SAM" id="MobiDB-lite"/>
    </source>
</evidence>
<dbReference type="Proteomes" id="UP000199022">
    <property type="component" value="Unassembled WGS sequence"/>
</dbReference>
<evidence type="ECO:0000259" key="2">
    <source>
        <dbReference type="SMART" id="SM00507"/>
    </source>
</evidence>
<dbReference type="EMBL" id="FOMD01000001">
    <property type="protein sequence ID" value="SFC26151.1"/>
    <property type="molecule type" value="Genomic_DNA"/>
</dbReference>
<dbReference type="AlphaFoldDB" id="A0A1I1HQM2"/>
<name>A0A1I1HQM2_9ACTN</name>
<accession>A0A1I1HQM2</accession>
<dbReference type="Pfam" id="PF02720">
    <property type="entry name" value="DUF222"/>
    <property type="match status" value="1"/>
</dbReference>
<sequence length="465" mass="48494">MGLDETQPWVPEPLAPGALGADRPPAPSPMAAASRRPEPPPADVCAAIEAVLAAGQSPLDGGTSSAQLLDRARGLARLVNLAQAELARTAAHAESVDAAYADGLTGMKPWLRGHAHLSGPEAAAVLAAGRLARRMPAVGAGSAAGGITAGQLALIGRILTDDVWATGAAVGADLPALDALVAHTAVHAPRTLADVCRRIADAIDPDGPPQVDPTEGRGLRISRRADGSRGIRGQLDAAGGEQVEAALEAIAAAGRCEGDLRSREQRAADALVQLAALHLAAGDLPMLRKTKPQVTALIQLEDLADPDTRPAATRLGSGATTSNTVARQAACDGDVARILLGPDGLPLDVGRAHRLVPAHIRRAAEVRDGGCVFAGCHAPAWWCDAHHLVHWIDDGETSLANTALLCERHHTQVHHGYRLERDPDDGCWRTYRPDGREIITGVLTDTTGEPIDHRREPDPPLSDHT</sequence>
<feature type="region of interest" description="Disordered" evidence="1">
    <location>
        <begin position="444"/>
        <end position="465"/>
    </location>
</feature>
<feature type="region of interest" description="Disordered" evidence="1">
    <location>
        <begin position="1"/>
        <end position="41"/>
    </location>
</feature>
<evidence type="ECO:0000313" key="3">
    <source>
        <dbReference type="EMBL" id="SFC26151.1"/>
    </source>
</evidence>
<dbReference type="InterPro" id="IPR003615">
    <property type="entry name" value="HNH_nuc"/>
</dbReference>
<evidence type="ECO:0000313" key="4">
    <source>
        <dbReference type="Proteomes" id="UP000199022"/>
    </source>
</evidence>
<gene>
    <name evidence="3" type="ORF">SAMN05661030_0513</name>
</gene>
<proteinExistence type="predicted"/>
<protein>
    <recommendedName>
        <fullName evidence="2">HNH nuclease domain-containing protein</fullName>
    </recommendedName>
</protein>
<dbReference type="CDD" id="cd00085">
    <property type="entry name" value="HNHc"/>
    <property type="match status" value="1"/>
</dbReference>
<dbReference type="SMART" id="SM00507">
    <property type="entry name" value="HNHc"/>
    <property type="match status" value="1"/>
</dbReference>
<organism evidence="3 4">
    <name type="scientific">Klenkia taihuensis</name>
    <dbReference type="NCBI Taxonomy" id="1225127"/>
    <lineage>
        <taxon>Bacteria</taxon>
        <taxon>Bacillati</taxon>
        <taxon>Actinomycetota</taxon>
        <taxon>Actinomycetes</taxon>
        <taxon>Geodermatophilales</taxon>
        <taxon>Geodermatophilaceae</taxon>
        <taxon>Klenkia</taxon>
    </lineage>
</organism>
<keyword evidence="4" id="KW-1185">Reference proteome</keyword>
<reference evidence="4" key="1">
    <citation type="submission" date="2016-10" db="EMBL/GenBank/DDBJ databases">
        <authorList>
            <person name="Varghese N."/>
            <person name="Submissions S."/>
        </authorList>
    </citation>
    <scope>NUCLEOTIDE SEQUENCE [LARGE SCALE GENOMIC DNA]</scope>
    <source>
        <strain evidence="4">DSM 45962</strain>
    </source>
</reference>
<feature type="domain" description="HNH nuclease" evidence="2">
    <location>
        <begin position="359"/>
        <end position="411"/>
    </location>
</feature>